<keyword evidence="5" id="KW-1133">Transmembrane helix</keyword>
<dbReference type="EMBL" id="JAPDDT010000010">
    <property type="protein sequence ID" value="MCW1924836.1"/>
    <property type="molecule type" value="Genomic_DNA"/>
</dbReference>
<feature type="chain" id="PRO_5046703613" evidence="8">
    <location>
        <begin position="21"/>
        <end position="340"/>
    </location>
</feature>
<evidence type="ECO:0000256" key="2">
    <source>
        <dbReference type="ARBA" id="ARBA00005811"/>
    </source>
</evidence>
<dbReference type="PANTHER" id="PTHR30558">
    <property type="entry name" value="EXBD MEMBRANE COMPONENT OF PMF-DRIVEN MACROMOLECULE IMPORT SYSTEM"/>
    <property type="match status" value="1"/>
</dbReference>
<comment type="caution">
    <text evidence="9">The sequence shown here is derived from an EMBL/GenBank/DDBJ whole genome shotgun (WGS) entry which is preliminary data.</text>
</comment>
<keyword evidence="7" id="KW-0813">Transport</keyword>
<keyword evidence="10" id="KW-1185">Reference proteome</keyword>
<organism evidence="9 10">
    <name type="scientific">Luteolibacter arcticus</name>
    <dbReference type="NCBI Taxonomy" id="1581411"/>
    <lineage>
        <taxon>Bacteria</taxon>
        <taxon>Pseudomonadati</taxon>
        <taxon>Verrucomicrobiota</taxon>
        <taxon>Verrucomicrobiia</taxon>
        <taxon>Verrucomicrobiales</taxon>
        <taxon>Verrucomicrobiaceae</taxon>
        <taxon>Luteolibacter</taxon>
    </lineage>
</organism>
<protein>
    <submittedName>
        <fullName evidence="9">Biopolymer transporter ExbD</fullName>
    </submittedName>
</protein>
<evidence type="ECO:0000256" key="6">
    <source>
        <dbReference type="ARBA" id="ARBA00023136"/>
    </source>
</evidence>
<reference evidence="9 10" key="1">
    <citation type="submission" date="2022-10" db="EMBL/GenBank/DDBJ databases">
        <title>Luteolibacter arcticus strain CCTCC AB 2014275, whole genome shotgun sequencing project.</title>
        <authorList>
            <person name="Zhao G."/>
            <person name="Shen L."/>
        </authorList>
    </citation>
    <scope>NUCLEOTIDE SEQUENCE [LARGE SCALE GENOMIC DNA]</scope>
    <source>
        <strain evidence="9 10">CCTCC AB 2014275</strain>
    </source>
</reference>
<dbReference type="Pfam" id="PF02472">
    <property type="entry name" value="ExbD"/>
    <property type="match status" value="1"/>
</dbReference>
<keyword evidence="8" id="KW-0732">Signal</keyword>
<dbReference type="Proteomes" id="UP001320876">
    <property type="component" value="Unassembled WGS sequence"/>
</dbReference>
<accession>A0ABT3GMY6</accession>
<evidence type="ECO:0000256" key="5">
    <source>
        <dbReference type="ARBA" id="ARBA00022989"/>
    </source>
</evidence>
<comment type="similarity">
    <text evidence="2 7">Belongs to the ExbD/TolR family.</text>
</comment>
<evidence type="ECO:0000256" key="3">
    <source>
        <dbReference type="ARBA" id="ARBA00022475"/>
    </source>
</evidence>
<dbReference type="InterPro" id="IPR003400">
    <property type="entry name" value="ExbD"/>
</dbReference>
<keyword evidence="7" id="KW-0653">Protein transport</keyword>
<sequence>MRAPIIVAILSGFIGSPVLADPTVEELSQRIDKLEETVGTLVKGLAFLGDKSELKVAVPAAPDGAVPAEEEVIVNISADGSVHLAGKKLTLEELKTELTKLAEQNKDQPVRIRGDAALEYTRVIEVIDACQKAGLWELSFATQRVAQGAGKEECEDKLVAIAEVVPDLDSKFFGTMETARQPWIVEDTTDGSLADPMDGTLDPDDLLLIEKTANCISTHQGEHAMEFCDAVKMGDGVELEVSGGFPAYMSSLTVEIDAKRQFVCQFKAVYPSPDSLVRWEVTKKSLKLKTAPGEPGTRLRGWISVDFNEIDATGAAKSYKIEGYFKPVIQSAPNAIEEDK</sequence>
<dbReference type="RefSeq" id="WP_264488945.1">
    <property type="nucleotide sequence ID" value="NZ_JAPDDT010000010.1"/>
</dbReference>
<dbReference type="Gene3D" id="3.30.420.270">
    <property type="match status" value="1"/>
</dbReference>
<keyword evidence="6" id="KW-0472">Membrane</keyword>
<keyword evidence="4 7" id="KW-0812">Transmembrane</keyword>
<dbReference type="PANTHER" id="PTHR30558:SF3">
    <property type="entry name" value="BIOPOLYMER TRANSPORT PROTEIN EXBD-RELATED"/>
    <property type="match status" value="1"/>
</dbReference>
<comment type="subcellular location">
    <subcellularLocation>
        <location evidence="1">Cell membrane</location>
        <topology evidence="1">Single-pass membrane protein</topology>
    </subcellularLocation>
    <subcellularLocation>
        <location evidence="7">Cell membrane</location>
        <topology evidence="7">Single-pass type II membrane protein</topology>
    </subcellularLocation>
</comment>
<feature type="signal peptide" evidence="8">
    <location>
        <begin position="1"/>
        <end position="20"/>
    </location>
</feature>
<evidence type="ECO:0000256" key="8">
    <source>
        <dbReference type="SAM" id="SignalP"/>
    </source>
</evidence>
<proteinExistence type="inferred from homology"/>
<evidence type="ECO:0000256" key="7">
    <source>
        <dbReference type="RuleBase" id="RU003879"/>
    </source>
</evidence>
<evidence type="ECO:0000256" key="4">
    <source>
        <dbReference type="ARBA" id="ARBA00022692"/>
    </source>
</evidence>
<gene>
    <name evidence="9" type="ORF">OKA05_19890</name>
</gene>
<evidence type="ECO:0000256" key="1">
    <source>
        <dbReference type="ARBA" id="ARBA00004162"/>
    </source>
</evidence>
<evidence type="ECO:0000313" key="9">
    <source>
        <dbReference type="EMBL" id="MCW1924836.1"/>
    </source>
</evidence>
<evidence type="ECO:0000313" key="10">
    <source>
        <dbReference type="Proteomes" id="UP001320876"/>
    </source>
</evidence>
<name>A0ABT3GMY6_9BACT</name>
<keyword evidence="3" id="KW-1003">Cell membrane</keyword>